<comment type="subcellular location">
    <subcellularLocation>
        <location evidence="1 9">Cell inner membrane</location>
        <topology evidence="1 9">Multi-pass membrane protein</topology>
    </subcellularLocation>
</comment>
<keyword evidence="2 9" id="KW-0813">Transport</keyword>
<keyword evidence="3" id="KW-1003">Cell membrane</keyword>
<dbReference type="PANTHER" id="PTHR35011:SF2">
    <property type="entry name" value="2,3-DIKETO-L-GULONATE TRAP TRANSPORTER SMALL PERMEASE PROTEIN YIAM"/>
    <property type="match status" value="1"/>
</dbReference>
<reference evidence="11 12" key="1">
    <citation type="journal article" date="2014" name="Int. J. Syst. Evol. Microbiol.">
        <title>Complete genome sequence of Corynebacterium casei LMG S-19264T (=DSM 44701T), isolated from a smear-ripened cheese.</title>
        <authorList>
            <consortium name="US DOE Joint Genome Institute (JGI-PGF)"/>
            <person name="Walter F."/>
            <person name="Albersmeier A."/>
            <person name="Kalinowski J."/>
            <person name="Ruckert C."/>
        </authorList>
    </citation>
    <scope>NUCLEOTIDE SEQUENCE [LARGE SCALE GENOMIC DNA]</scope>
    <source>
        <strain evidence="11 12">CGMCC 1.9161</strain>
    </source>
</reference>
<protein>
    <recommendedName>
        <fullName evidence="9">TRAP transporter small permease protein</fullName>
    </recommendedName>
</protein>
<evidence type="ECO:0000313" key="12">
    <source>
        <dbReference type="Proteomes" id="UP000600449"/>
    </source>
</evidence>
<keyword evidence="6 9" id="KW-1133">Transmembrane helix</keyword>
<comment type="similarity">
    <text evidence="8 9">Belongs to the TRAP transporter small permease family.</text>
</comment>
<dbReference type="RefSeq" id="WP_188909251.1">
    <property type="nucleotide sequence ID" value="NZ_BMMF01000002.1"/>
</dbReference>
<dbReference type="EMBL" id="BMMF01000002">
    <property type="protein sequence ID" value="GGK21423.1"/>
    <property type="molecule type" value="Genomic_DNA"/>
</dbReference>
<dbReference type="GO" id="GO:0005886">
    <property type="term" value="C:plasma membrane"/>
    <property type="evidence" value="ECO:0007669"/>
    <property type="project" value="UniProtKB-SubCell"/>
</dbReference>
<evidence type="ECO:0000256" key="6">
    <source>
        <dbReference type="ARBA" id="ARBA00022989"/>
    </source>
</evidence>
<accession>A0A917V2F5</accession>
<evidence type="ECO:0000256" key="7">
    <source>
        <dbReference type="ARBA" id="ARBA00023136"/>
    </source>
</evidence>
<dbReference type="InterPro" id="IPR055348">
    <property type="entry name" value="DctQ"/>
</dbReference>
<proteinExistence type="inferred from homology"/>
<dbReference type="Proteomes" id="UP000600449">
    <property type="component" value="Unassembled WGS sequence"/>
</dbReference>
<evidence type="ECO:0000256" key="8">
    <source>
        <dbReference type="ARBA" id="ARBA00038436"/>
    </source>
</evidence>
<dbReference type="PANTHER" id="PTHR35011">
    <property type="entry name" value="2,3-DIKETO-L-GULONATE TRAP TRANSPORTER SMALL PERMEASE PROTEIN YIAM"/>
    <property type="match status" value="1"/>
</dbReference>
<evidence type="ECO:0000256" key="4">
    <source>
        <dbReference type="ARBA" id="ARBA00022519"/>
    </source>
</evidence>
<dbReference type="AlphaFoldDB" id="A0A917V2F5"/>
<feature type="transmembrane region" description="Helical" evidence="9">
    <location>
        <begin position="50"/>
        <end position="67"/>
    </location>
</feature>
<comment type="subunit">
    <text evidence="9">The complex comprises the extracytoplasmic solute receptor protein and the two transmembrane proteins.</text>
</comment>
<feature type="transmembrane region" description="Helical" evidence="9">
    <location>
        <begin position="12"/>
        <end position="30"/>
    </location>
</feature>
<name>A0A917V2F5_9HYPH</name>
<gene>
    <name evidence="11" type="ORF">GCM10011322_05140</name>
</gene>
<comment type="function">
    <text evidence="9">Part of the tripartite ATP-independent periplasmic (TRAP) transport system.</text>
</comment>
<dbReference type="Pfam" id="PF04290">
    <property type="entry name" value="DctQ"/>
    <property type="match status" value="1"/>
</dbReference>
<evidence type="ECO:0000259" key="10">
    <source>
        <dbReference type="Pfam" id="PF04290"/>
    </source>
</evidence>
<dbReference type="GO" id="GO:0015740">
    <property type="term" value="P:C4-dicarboxylate transport"/>
    <property type="evidence" value="ECO:0007669"/>
    <property type="project" value="TreeGrafter"/>
</dbReference>
<dbReference type="GO" id="GO:0022857">
    <property type="term" value="F:transmembrane transporter activity"/>
    <property type="evidence" value="ECO:0007669"/>
    <property type="project" value="UniProtKB-UniRule"/>
</dbReference>
<feature type="transmembrane region" description="Helical" evidence="9">
    <location>
        <begin position="130"/>
        <end position="150"/>
    </location>
</feature>
<comment type="caution">
    <text evidence="11">The sequence shown here is derived from an EMBL/GenBank/DDBJ whole genome shotgun (WGS) entry which is preliminary data.</text>
</comment>
<evidence type="ECO:0000256" key="3">
    <source>
        <dbReference type="ARBA" id="ARBA00022475"/>
    </source>
</evidence>
<evidence type="ECO:0000256" key="2">
    <source>
        <dbReference type="ARBA" id="ARBA00022448"/>
    </source>
</evidence>
<organism evidence="11 12">
    <name type="scientific">Salinarimonas ramus</name>
    <dbReference type="NCBI Taxonomy" id="690164"/>
    <lineage>
        <taxon>Bacteria</taxon>
        <taxon>Pseudomonadati</taxon>
        <taxon>Pseudomonadota</taxon>
        <taxon>Alphaproteobacteria</taxon>
        <taxon>Hyphomicrobiales</taxon>
        <taxon>Salinarimonadaceae</taxon>
        <taxon>Salinarimonas</taxon>
    </lineage>
</organism>
<evidence type="ECO:0000256" key="5">
    <source>
        <dbReference type="ARBA" id="ARBA00022692"/>
    </source>
</evidence>
<feature type="domain" description="Tripartite ATP-independent periplasmic transporters DctQ component" evidence="10">
    <location>
        <begin position="24"/>
        <end position="153"/>
    </location>
</feature>
<evidence type="ECO:0000313" key="11">
    <source>
        <dbReference type="EMBL" id="GGK21423.1"/>
    </source>
</evidence>
<evidence type="ECO:0000256" key="9">
    <source>
        <dbReference type="RuleBase" id="RU369079"/>
    </source>
</evidence>
<keyword evidence="12" id="KW-1185">Reference proteome</keyword>
<feature type="transmembrane region" description="Helical" evidence="9">
    <location>
        <begin position="93"/>
        <end position="110"/>
    </location>
</feature>
<dbReference type="InterPro" id="IPR007387">
    <property type="entry name" value="TRAP_DctQ"/>
</dbReference>
<sequence>MIAFLRAIATVERVLLASIMIAMTLLYSGAVLVREVSDELYRELAWVDEATRWLMVWMVFLGLGLALEQGKHVAMTSLLATFSQGTRRMVRRAIDLVGLLFSLAIVWFGWDITRLVLGTGQVSPTLGLTTAILYLALPVGFGLLALRYLAGLLGIQERALEHEHPERPS</sequence>
<keyword evidence="4 9" id="KW-0997">Cell inner membrane</keyword>
<keyword evidence="7 9" id="KW-0472">Membrane</keyword>
<evidence type="ECO:0000256" key="1">
    <source>
        <dbReference type="ARBA" id="ARBA00004429"/>
    </source>
</evidence>
<keyword evidence="5 9" id="KW-0812">Transmembrane</keyword>